<dbReference type="Proteomes" id="UP000002881">
    <property type="component" value="Chromosome"/>
</dbReference>
<dbReference type="InterPro" id="IPR012675">
    <property type="entry name" value="Beta-grasp_dom_sf"/>
</dbReference>
<evidence type="ECO:0000313" key="1">
    <source>
        <dbReference type="EMBL" id="AFK07533.1"/>
    </source>
</evidence>
<dbReference type="GeneID" id="87107646"/>
<dbReference type="KEGG" id="mpg:Theba_1883"/>
<name>I2F6I0_9BACT</name>
<dbReference type="EMBL" id="CP003532">
    <property type="protein sequence ID" value="AFK07533.1"/>
    <property type="molecule type" value="Genomic_DNA"/>
</dbReference>
<dbReference type="Gene3D" id="3.10.20.30">
    <property type="match status" value="1"/>
</dbReference>
<protein>
    <submittedName>
        <fullName evidence="1">Uncharacterized protein</fullName>
    </submittedName>
</protein>
<dbReference type="AlphaFoldDB" id="I2F6I0"/>
<dbReference type="RefSeq" id="WP_006488272.1">
    <property type="nucleotide sequence ID" value="NC_017934.1"/>
</dbReference>
<gene>
    <name evidence="1" type="ORF">Theba_1883</name>
</gene>
<reference evidence="1 2" key="1">
    <citation type="journal article" date="2012" name="Genome Biol. Evol.">
        <title>Genome Sequence of the Mesophilic Thermotogales Bacterium Mesotoga prima MesG1.Ag.4.2 Reveals the Largest Thermotogales Genome To Date.</title>
        <authorList>
            <person name="Zhaxybayeva O."/>
            <person name="Swithers K.S."/>
            <person name="Foght J."/>
            <person name="Green A.G."/>
            <person name="Bruce D."/>
            <person name="Detter C."/>
            <person name="Han S."/>
            <person name="Teshima H."/>
            <person name="Han J."/>
            <person name="Woyke T."/>
            <person name="Pitluck S."/>
            <person name="Nolan M."/>
            <person name="Ivanova N."/>
            <person name="Pati A."/>
            <person name="Land M.L."/>
            <person name="Dlutek M."/>
            <person name="Doolittle W.F."/>
            <person name="Noll K.M."/>
            <person name="Nesbo C.L."/>
        </authorList>
    </citation>
    <scope>NUCLEOTIDE SEQUENCE [LARGE SCALE GENOMIC DNA]</scope>
    <source>
        <strain evidence="2">mesG1.Ag.4.2</strain>
    </source>
</reference>
<organism evidence="1 2">
    <name type="scientific">Mesotoga prima MesG1.Ag.4.2</name>
    <dbReference type="NCBI Taxonomy" id="660470"/>
    <lineage>
        <taxon>Bacteria</taxon>
        <taxon>Thermotogati</taxon>
        <taxon>Thermotogota</taxon>
        <taxon>Thermotogae</taxon>
        <taxon>Kosmotogales</taxon>
        <taxon>Kosmotogaceae</taxon>
        <taxon>Mesotoga</taxon>
    </lineage>
</organism>
<dbReference type="HOGENOM" id="CLU_2898359_0_0_0"/>
<dbReference type="STRING" id="660470.Theba_1883"/>
<accession>I2F6I0</accession>
<proteinExistence type="predicted"/>
<evidence type="ECO:0000313" key="2">
    <source>
        <dbReference type="Proteomes" id="UP000002881"/>
    </source>
</evidence>
<sequence>MEVVYGNNRWSFDRDLTFSELIEETQLGSVSPLVLVDGRFVGEDELISAKSRVLIIVAANADQTGA</sequence>
<dbReference type="eggNOG" id="ENOG502ZFDN">
    <property type="taxonomic scope" value="Bacteria"/>
</dbReference>
<keyword evidence="2" id="KW-1185">Reference proteome</keyword>